<feature type="domain" description="Bifunctional inhibitor/plant lipid transfer protein/seed storage helical" evidence="2">
    <location>
        <begin position="5"/>
        <end position="70"/>
    </location>
</feature>
<dbReference type="AlphaFoldDB" id="A0AAU9RSG1"/>
<reference evidence="3 4" key="1">
    <citation type="submission" date="2022-03" db="EMBL/GenBank/DDBJ databases">
        <authorList>
            <person name="Nunn A."/>
            <person name="Chopra R."/>
            <person name="Nunn A."/>
            <person name="Contreras Garrido A."/>
        </authorList>
    </citation>
    <scope>NUCLEOTIDE SEQUENCE [LARGE SCALE GENOMIC DNA]</scope>
</reference>
<keyword evidence="4" id="KW-1185">Reference proteome</keyword>
<organism evidence="3 4">
    <name type="scientific">Thlaspi arvense</name>
    <name type="common">Field penny-cress</name>
    <dbReference type="NCBI Taxonomy" id="13288"/>
    <lineage>
        <taxon>Eukaryota</taxon>
        <taxon>Viridiplantae</taxon>
        <taxon>Streptophyta</taxon>
        <taxon>Embryophyta</taxon>
        <taxon>Tracheophyta</taxon>
        <taxon>Spermatophyta</taxon>
        <taxon>Magnoliopsida</taxon>
        <taxon>eudicotyledons</taxon>
        <taxon>Gunneridae</taxon>
        <taxon>Pentapetalae</taxon>
        <taxon>rosids</taxon>
        <taxon>malvids</taxon>
        <taxon>Brassicales</taxon>
        <taxon>Brassicaceae</taxon>
        <taxon>Thlaspideae</taxon>
        <taxon>Thlaspi</taxon>
    </lineage>
</organism>
<name>A0AAU9RSG1_THLAR</name>
<gene>
    <name evidence="3" type="ORF">TAV2_LOCUS10887</name>
</gene>
<dbReference type="GO" id="GO:0008289">
    <property type="term" value="F:lipid binding"/>
    <property type="evidence" value="ECO:0007669"/>
    <property type="project" value="InterPro"/>
</dbReference>
<dbReference type="InterPro" id="IPR000528">
    <property type="entry name" value="Plant_nsLTP"/>
</dbReference>
<evidence type="ECO:0000313" key="3">
    <source>
        <dbReference type="EMBL" id="CAH2051200.1"/>
    </source>
</evidence>
<sequence length="75" mass="8102">MFSVPPTPDCCKGLDNVKRGVKTFEQRKYMCICLSTAAAIASAPDPSKYVTLPQMCGVTLFAPVGPKFDCNSIKL</sequence>
<dbReference type="InterPro" id="IPR016140">
    <property type="entry name" value="Bifunc_inhib/LTP/seed_store"/>
</dbReference>
<evidence type="ECO:0000256" key="1">
    <source>
        <dbReference type="ARBA" id="ARBA00009748"/>
    </source>
</evidence>
<dbReference type="InterPro" id="IPR036312">
    <property type="entry name" value="Bifun_inhib/LTP/seed_sf"/>
</dbReference>
<dbReference type="Gene3D" id="1.10.110.10">
    <property type="entry name" value="Plant lipid-transfer and hydrophobic proteins"/>
    <property type="match status" value="1"/>
</dbReference>
<dbReference type="GO" id="GO:0006869">
    <property type="term" value="P:lipid transport"/>
    <property type="evidence" value="ECO:0007669"/>
    <property type="project" value="InterPro"/>
</dbReference>
<evidence type="ECO:0000259" key="2">
    <source>
        <dbReference type="Pfam" id="PF00234"/>
    </source>
</evidence>
<comment type="similarity">
    <text evidence="1">Belongs to the plant LTP family.</text>
</comment>
<protein>
    <recommendedName>
        <fullName evidence="2">Bifunctional inhibitor/plant lipid transfer protein/seed storage helical domain-containing protein</fullName>
    </recommendedName>
</protein>
<evidence type="ECO:0000313" key="4">
    <source>
        <dbReference type="Proteomes" id="UP000836841"/>
    </source>
</evidence>
<accession>A0AAU9RSG1</accession>
<dbReference type="Pfam" id="PF00234">
    <property type="entry name" value="Tryp_alpha_amyl"/>
    <property type="match status" value="1"/>
</dbReference>
<dbReference type="EMBL" id="OU466859">
    <property type="protein sequence ID" value="CAH2051200.1"/>
    <property type="molecule type" value="Genomic_DNA"/>
</dbReference>
<dbReference type="PRINTS" id="PR00382">
    <property type="entry name" value="LIPIDTRNSFER"/>
</dbReference>
<dbReference type="PANTHER" id="PTHR33076">
    <property type="entry name" value="NON-SPECIFIC LIPID-TRANSFER PROTEIN 2-RELATED"/>
    <property type="match status" value="1"/>
</dbReference>
<dbReference type="SUPFAM" id="SSF47699">
    <property type="entry name" value="Bifunctional inhibitor/lipid-transfer protein/seed storage 2S albumin"/>
    <property type="match status" value="1"/>
</dbReference>
<dbReference type="Proteomes" id="UP000836841">
    <property type="component" value="Chromosome 3"/>
</dbReference>
<proteinExistence type="inferred from homology"/>